<dbReference type="KEGG" id="aft:BBF96_08435"/>
<gene>
    <name evidence="1" type="ORF">BBF96_08435</name>
</gene>
<name>A0A3S9SYK2_9FIRM</name>
<accession>A0A3S9SYK2</accession>
<sequence length="155" mass="17862">MSDSSSSIQDQSDWDNKELIWDRKAFYVIKTPTIFDLPVGLEQNIKKAFRLAREEGYQIPSHPIILMRSGLFYGEVLVEISGIVTPGGNIRIFNDVSVYTTRPGKSRKELKKNARKLLRKLRKEGKKFTHIYYWYQMPSYCNKSTLQIGLLALGA</sequence>
<organism evidence="1 2">
    <name type="scientific">Anoxybacter fermentans</name>
    <dbReference type="NCBI Taxonomy" id="1323375"/>
    <lineage>
        <taxon>Bacteria</taxon>
        <taxon>Bacillati</taxon>
        <taxon>Bacillota</taxon>
        <taxon>Clostridia</taxon>
        <taxon>Halanaerobiales</taxon>
        <taxon>Anoxybacter</taxon>
    </lineage>
</organism>
<dbReference type="OrthoDB" id="1092674at2"/>
<dbReference type="InterPro" id="IPR046766">
    <property type="entry name" value="Bact_hydrolase"/>
</dbReference>
<dbReference type="EMBL" id="CP016379">
    <property type="protein sequence ID" value="AZR73407.1"/>
    <property type="molecule type" value="Genomic_DNA"/>
</dbReference>
<dbReference type="RefSeq" id="WP_127016745.1">
    <property type="nucleotide sequence ID" value="NZ_CP016379.1"/>
</dbReference>
<proteinExistence type="predicted"/>
<dbReference type="Proteomes" id="UP000267250">
    <property type="component" value="Chromosome"/>
</dbReference>
<keyword evidence="2" id="KW-1185">Reference proteome</keyword>
<protein>
    <submittedName>
        <fullName evidence="1">Uncharacterized protein</fullName>
    </submittedName>
</protein>
<dbReference type="Pfam" id="PF20603">
    <property type="entry name" value="Bact_hydrolase"/>
    <property type="match status" value="1"/>
</dbReference>
<evidence type="ECO:0000313" key="1">
    <source>
        <dbReference type="EMBL" id="AZR73407.1"/>
    </source>
</evidence>
<dbReference type="AlphaFoldDB" id="A0A3S9SYK2"/>
<evidence type="ECO:0000313" key="2">
    <source>
        <dbReference type="Proteomes" id="UP000267250"/>
    </source>
</evidence>
<reference evidence="1 2" key="1">
    <citation type="submission" date="2016-07" db="EMBL/GenBank/DDBJ databases">
        <title>Genome and transcriptome analysis of iron-reducing fermentative bacteria Anoxybacter fermentans.</title>
        <authorList>
            <person name="Zeng X."/>
            <person name="Shao Z."/>
        </authorList>
    </citation>
    <scope>NUCLEOTIDE SEQUENCE [LARGE SCALE GENOMIC DNA]</scope>
    <source>
        <strain evidence="1 2">DY22613</strain>
    </source>
</reference>